<dbReference type="AlphaFoldDB" id="A0A444ZEM0"/>
<feature type="domain" description="Pectinesterase inhibitor" evidence="3">
    <location>
        <begin position="12"/>
        <end position="155"/>
    </location>
</feature>
<evidence type="ECO:0000256" key="1">
    <source>
        <dbReference type="ARBA" id="ARBA00022729"/>
    </source>
</evidence>
<name>A0A444ZEM0_ARAHY</name>
<dbReference type="SUPFAM" id="SSF101148">
    <property type="entry name" value="Plant invertase/pectin methylesterase inhibitor"/>
    <property type="match status" value="1"/>
</dbReference>
<keyword evidence="5" id="KW-1185">Reference proteome</keyword>
<dbReference type="InterPro" id="IPR035513">
    <property type="entry name" value="Invertase/methylesterase_inhib"/>
</dbReference>
<dbReference type="Proteomes" id="UP000289738">
    <property type="component" value="Chromosome B04"/>
</dbReference>
<dbReference type="InterPro" id="IPR051955">
    <property type="entry name" value="PME_Inhibitor"/>
</dbReference>
<gene>
    <name evidence="4" type="ORF">Ahy_B04g070083</name>
</gene>
<comment type="similarity">
    <text evidence="2">Belongs to the PMEI family.</text>
</comment>
<dbReference type="Pfam" id="PF04043">
    <property type="entry name" value="PMEI"/>
    <property type="match status" value="1"/>
</dbReference>
<dbReference type="InterPro" id="IPR006501">
    <property type="entry name" value="Pectinesterase_inhib_dom"/>
</dbReference>
<protein>
    <recommendedName>
        <fullName evidence="3">Pectinesterase inhibitor domain-containing protein</fullName>
    </recommendedName>
</protein>
<reference evidence="4 5" key="1">
    <citation type="submission" date="2019-01" db="EMBL/GenBank/DDBJ databases">
        <title>Sequencing of cultivated peanut Arachis hypogaea provides insights into genome evolution and oil improvement.</title>
        <authorList>
            <person name="Chen X."/>
        </authorList>
    </citation>
    <scope>NUCLEOTIDE SEQUENCE [LARGE SCALE GENOMIC DNA]</scope>
    <source>
        <strain evidence="5">cv. Fuhuasheng</strain>
        <tissue evidence="4">Leaves</tissue>
    </source>
</reference>
<evidence type="ECO:0000259" key="3">
    <source>
        <dbReference type="SMART" id="SM00856"/>
    </source>
</evidence>
<proteinExistence type="inferred from homology"/>
<evidence type="ECO:0000256" key="2">
    <source>
        <dbReference type="ARBA" id="ARBA00038471"/>
    </source>
</evidence>
<sequence length="160" mass="17710">MPIGQCRVFHPNDETLIHSTCHKTLYPNLCVQILNSYPSSRNVDSRGLALNMVDFIKLRSIIVLNKIHQLQQEATGKFKDALDSCIGHYNDRILKGDVPQAISGIEANNPKFAESAVADAVIESYLCDEGFNNGNSPLINENKAVRDGANIARDIIIFLD</sequence>
<dbReference type="SMART" id="SM00856">
    <property type="entry name" value="PMEI"/>
    <property type="match status" value="1"/>
</dbReference>
<dbReference type="GO" id="GO:0004857">
    <property type="term" value="F:enzyme inhibitor activity"/>
    <property type="evidence" value="ECO:0007669"/>
    <property type="project" value="InterPro"/>
</dbReference>
<dbReference type="Gene3D" id="1.20.140.40">
    <property type="entry name" value="Invertase/pectin methylesterase inhibitor family protein"/>
    <property type="match status" value="1"/>
</dbReference>
<dbReference type="PANTHER" id="PTHR31080:SF176">
    <property type="entry name" value="CELL WALL _ VACUOLAR INHIBITOR OF FRUCTOSIDASE 1"/>
    <property type="match status" value="1"/>
</dbReference>
<dbReference type="PANTHER" id="PTHR31080">
    <property type="entry name" value="PECTINESTERASE INHIBITOR-LIKE"/>
    <property type="match status" value="1"/>
</dbReference>
<evidence type="ECO:0000313" key="5">
    <source>
        <dbReference type="Proteomes" id="UP000289738"/>
    </source>
</evidence>
<accession>A0A444ZEM0</accession>
<evidence type="ECO:0000313" key="4">
    <source>
        <dbReference type="EMBL" id="RYR12639.1"/>
    </source>
</evidence>
<organism evidence="4 5">
    <name type="scientific">Arachis hypogaea</name>
    <name type="common">Peanut</name>
    <dbReference type="NCBI Taxonomy" id="3818"/>
    <lineage>
        <taxon>Eukaryota</taxon>
        <taxon>Viridiplantae</taxon>
        <taxon>Streptophyta</taxon>
        <taxon>Embryophyta</taxon>
        <taxon>Tracheophyta</taxon>
        <taxon>Spermatophyta</taxon>
        <taxon>Magnoliopsida</taxon>
        <taxon>eudicotyledons</taxon>
        <taxon>Gunneridae</taxon>
        <taxon>Pentapetalae</taxon>
        <taxon>rosids</taxon>
        <taxon>fabids</taxon>
        <taxon>Fabales</taxon>
        <taxon>Fabaceae</taxon>
        <taxon>Papilionoideae</taxon>
        <taxon>50 kb inversion clade</taxon>
        <taxon>dalbergioids sensu lato</taxon>
        <taxon>Dalbergieae</taxon>
        <taxon>Pterocarpus clade</taxon>
        <taxon>Arachis</taxon>
    </lineage>
</organism>
<dbReference type="NCBIfam" id="TIGR01614">
    <property type="entry name" value="PME_inhib"/>
    <property type="match status" value="1"/>
</dbReference>
<dbReference type="EMBL" id="SDMP01000014">
    <property type="protein sequence ID" value="RYR12639.1"/>
    <property type="molecule type" value="Genomic_DNA"/>
</dbReference>
<comment type="caution">
    <text evidence="4">The sequence shown here is derived from an EMBL/GenBank/DDBJ whole genome shotgun (WGS) entry which is preliminary data.</text>
</comment>
<keyword evidence="1" id="KW-0732">Signal</keyword>